<accession>A0ABT2LW17</accession>
<protein>
    <submittedName>
        <fullName evidence="1">Uncharacterized protein</fullName>
    </submittedName>
</protein>
<dbReference type="Proteomes" id="UP001431199">
    <property type="component" value="Unassembled WGS sequence"/>
</dbReference>
<evidence type="ECO:0000313" key="1">
    <source>
        <dbReference type="EMBL" id="MCT7397483.1"/>
    </source>
</evidence>
<comment type="caution">
    <text evidence="1">The sequence shown here is derived from an EMBL/GenBank/DDBJ whole genome shotgun (WGS) entry which is preliminary data.</text>
</comment>
<keyword evidence="2" id="KW-1185">Reference proteome</keyword>
<name>A0ABT2LW17_9FIRM</name>
<reference evidence="1" key="1">
    <citation type="submission" date="2022-09" db="EMBL/GenBank/DDBJ databases">
        <title>Eubacterium sp. LFL-14 isolated from human feces.</title>
        <authorList>
            <person name="Liu F."/>
        </authorList>
    </citation>
    <scope>NUCLEOTIDE SEQUENCE</scope>
    <source>
        <strain evidence="1">LFL-14</strain>
    </source>
</reference>
<proteinExistence type="predicted"/>
<dbReference type="EMBL" id="JAODBU010000001">
    <property type="protein sequence ID" value="MCT7397483.1"/>
    <property type="molecule type" value="Genomic_DNA"/>
</dbReference>
<gene>
    <name evidence="1" type="ORF">N5B56_00085</name>
</gene>
<dbReference type="RefSeq" id="WP_022089517.1">
    <property type="nucleotide sequence ID" value="NZ_JAODBU010000001.1"/>
</dbReference>
<organism evidence="1 2">
    <name type="scientific">Eubacterium album</name>
    <dbReference type="NCBI Taxonomy" id="2978477"/>
    <lineage>
        <taxon>Bacteria</taxon>
        <taxon>Bacillati</taxon>
        <taxon>Bacillota</taxon>
        <taxon>Clostridia</taxon>
        <taxon>Eubacteriales</taxon>
        <taxon>Eubacteriaceae</taxon>
        <taxon>Eubacterium</taxon>
    </lineage>
</organism>
<evidence type="ECO:0000313" key="2">
    <source>
        <dbReference type="Proteomes" id="UP001431199"/>
    </source>
</evidence>
<sequence>MEEILEQWSKTFNLKNLKLVGYHGGYPIIQFDKEDNMKLLAMSENERKRIIRNCETHGGIELGVGWNFVRTAVLRINDDSIVMAGHEYVLRRMLEKFIL</sequence>